<organism evidence="3 4">
    <name type="scientific">Calocera viscosa (strain TUFC12733)</name>
    <dbReference type="NCBI Taxonomy" id="1330018"/>
    <lineage>
        <taxon>Eukaryota</taxon>
        <taxon>Fungi</taxon>
        <taxon>Dikarya</taxon>
        <taxon>Basidiomycota</taxon>
        <taxon>Agaricomycotina</taxon>
        <taxon>Dacrymycetes</taxon>
        <taxon>Dacrymycetales</taxon>
        <taxon>Dacrymycetaceae</taxon>
        <taxon>Calocera</taxon>
    </lineage>
</organism>
<dbReference type="AlphaFoldDB" id="A0A167HEM5"/>
<accession>A0A167HEM5</accession>
<evidence type="ECO:0008006" key="5">
    <source>
        <dbReference type="Google" id="ProtNLM"/>
    </source>
</evidence>
<keyword evidence="2" id="KW-1133">Transmembrane helix</keyword>
<dbReference type="EMBL" id="KV417321">
    <property type="protein sequence ID" value="KZO91544.1"/>
    <property type="molecule type" value="Genomic_DNA"/>
</dbReference>
<dbReference type="Proteomes" id="UP000076738">
    <property type="component" value="Unassembled WGS sequence"/>
</dbReference>
<feature type="region of interest" description="Disordered" evidence="1">
    <location>
        <begin position="470"/>
        <end position="491"/>
    </location>
</feature>
<dbReference type="Gene3D" id="2.60.120.260">
    <property type="entry name" value="Galactose-binding domain-like"/>
    <property type="match status" value="1"/>
</dbReference>
<evidence type="ECO:0000313" key="3">
    <source>
        <dbReference type="EMBL" id="KZO91544.1"/>
    </source>
</evidence>
<proteinExistence type="predicted"/>
<dbReference type="OrthoDB" id="2576334at2759"/>
<feature type="transmembrane region" description="Helical" evidence="2">
    <location>
        <begin position="340"/>
        <end position="364"/>
    </location>
</feature>
<evidence type="ECO:0000313" key="4">
    <source>
        <dbReference type="Proteomes" id="UP000076738"/>
    </source>
</evidence>
<sequence length="522" mass="56065">MSLAFQPYNLTLPSYSPVFTYLPYRDGDATQGWNSSYTNYNVEEALNNQDAIKFGYFWGIGIAYRTTTHIGSSINLNFTGTAIYLCIENAGPVSLLVDGTQFQTTGNPADAACALYGEQAMELLVAEDLPLGVHSATLQVTDDVAGPVNFYGATVTMNAGQPGPKRVEVIDDTDIGWTWRGQWNGGSDDPYMWDGGYRSGLTYGQATSASYTFKGAYGVILRGLSMCNYGPYSVTLGSETVRFDATDIWWRHSQSVLYFTSGLDATQSYTITITDYDDQSPNALSTAPCGVSSASVDALYLIMDDTATRDALLAAANSTAASSNGNLSAPTAAPASPTAAIVGGVLGALLLLMLGLVAFLLVVWRRLKKEVQSARYSAVMKEPEGEQWRTQPTPWGPQFVSMPPPVPSTGDSTNSLMTPSPETYTSNGAQYPKPNTHTLENYNTAGLPPLPPQNTAHDAVESHPPVARAISSPTRTVPAGPRSPDPPSLGDLVANLSTVLNGHLHQEYLREEQDEPPEYGTR</sequence>
<gene>
    <name evidence="3" type="ORF">CALVIDRAFT_568112</name>
</gene>
<evidence type="ECO:0000256" key="2">
    <source>
        <dbReference type="SAM" id="Phobius"/>
    </source>
</evidence>
<evidence type="ECO:0000256" key="1">
    <source>
        <dbReference type="SAM" id="MobiDB-lite"/>
    </source>
</evidence>
<keyword evidence="4" id="KW-1185">Reference proteome</keyword>
<keyword evidence="2" id="KW-0812">Transmembrane</keyword>
<keyword evidence="2" id="KW-0472">Membrane</keyword>
<reference evidence="3 4" key="1">
    <citation type="journal article" date="2016" name="Mol. Biol. Evol.">
        <title>Comparative Genomics of Early-Diverging Mushroom-Forming Fungi Provides Insights into the Origins of Lignocellulose Decay Capabilities.</title>
        <authorList>
            <person name="Nagy L.G."/>
            <person name="Riley R."/>
            <person name="Tritt A."/>
            <person name="Adam C."/>
            <person name="Daum C."/>
            <person name="Floudas D."/>
            <person name="Sun H."/>
            <person name="Yadav J.S."/>
            <person name="Pangilinan J."/>
            <person name="Larsson K.H."/>
            <person name="Matsuura K."/>
            <person name="Barry K."/>
            <person name="Labutti K."/>
            <person name="Kuo R."/>
            <person name="Ohm R.A."/>
            <person name="Bhattacharya S.S."/>
            <person name="Shirouzu T."/>
            <person name="Yoshinaga Y."/>
            <person name="Martin F.M."/>
            <person name="Grigoriev I.V."/>
            <person name="Hibbett D.S."/>
        </authorList>
    </citation>
    <scope>NUCLEOTIDE SEQUENCE [LARGE SCALE GENOMIC DNA]</scope>
    <source>
        <strain evidence="3 4">TUFC12733</strain>
    </source>
</reference>
<dbReference type="STRING" id="1330018.A0A167HEM5"/>
<protein>
    <recommendedName>
        <fullName evidence="5">Transmembrane protein</fullName>
    </recommendedName>
</protein>
<name>A0A167HEM5_CALVF</name>